<evidence type="ECO:0000256" key="4">
    <source>
        <dbReference type="ARBA" id="ARBA00022825"/>
    </source>
</evidence>
<dbReference type="Proteomes" id="UP000178367">
    <property type="component" value="Unassembled WGS sequence"/>
</dbReference>
<dbReference type="PANTHER" id="PTHR20842:SF0">
    <property type="entry name" value="ALPHA-ASPARTYL DIPEPTIDASE"/>
    <property type="match status" value="1"/>
</dbReference>
<keyword evidence="4" id="KW-0720">Serine protease</keyword>
<dbReference type="PANTHER" id="PTHR20842">
    <property type="entry name" value="PROTEASE S51 ALPHA-ASPARTYL DIPEPTIDASE"/>
    <property type="match status" value="1"/>
</dbReference>
<dbReference type="CDD" id="cd03146">
    <property type="entry name" value="GAT1_Peptidase_E"/>
    <property type="match status" value="1"/>
</dbReference>
<evidence type="ECO:0000256" key="2">
    <source>
        <dbReference type="ARBA" id="ARBA00022670"/>
    </source>
</evidence>
<dbReference type="AlphaFoldDB" id="A0A1F5SF32"/>
<reference evidence="5 6" key="1">
    <citation type="journal article" date="2016" name="Nat. Commun.">
        <title>Thousands of microbial genomes shed light on interconnected biogeochemical processes in an aquifer system.</title>
        <authorList>
            <person name="Anantharaman K."/>
            <person name="Brown C.T."/>
            <person name="Hug L.A."/>
            <person name="Sharon I."/>
            <person name="Castelle C.J."/>
            <person name="Probst A.J."/>
            <person name="Thomas B.C."/>
            <person name="Singh A."/>
            <person name="Wilkins M.J."/>
            <person name="Karaoz U."/>
            <person name="Brodie E.L."/>
            <person name="Williams K.H."/>
            <person name="Hubbard S.S."/>
            <person name="Banfield J.F."/>
        </authorList>
    </citation>
    <scope>NUCLEOTIDE SEQUENCE [LARGE SCALE GENOMIC DNA]</scope>
</reference>
<evidence type="ECO:0000256" key="3">
    <source>
        <dbReference type="ARBA" id="ARBA00022801"/>
    </source>
</evidence>
<dbReference type="GO" id="GO:0008236">
    <property type="term" value="F:serine-type peptidase activity"/>
    <property type="evidence" value="ECO:0007669"/>
    <property type="project" value="UniProtKB-KW"/>
</dbReference>
<protein>
    <recommendedName>
        <fullName evidence="7">Peptidase E</fullName>
    </recommendedName>
</protein>
<evidence type="ECO:0000313" key="6">
    <source>
        <dbReference type="Proteomes" id="UP000178367"/>
    </source>
</evidence>
<keyword evidence="3" id="KW-0378">Hydrolase</keyword>
<dbReference type="InterPro" id="IPR005320">
    <property type="entry name" value="Peptidase_S51"/>
</dbReference>
<organism evidence="5 6">
    <name type="scientific">Candidatus Falkowbacteria bacterium RIFOXYA2_FULL_47_19</name>
    <dbReference type="NCBI Taxonomy" id="1797994"/>
    <lineage>
        <taxon>Bacteria</taxon>
        <taxon>Candidatus Falkowiibacteriota</taxon>
    </lineage>
</organism>
<keyword evidence="2" id="KW-0645">Protease</keyword>
<evidence type="ECO:0008006" key="7">
    <source>
        <dbReference type="Google" id="ProtNLM"/>
    </source>
</evidence>
<evidence type="ECO:0000256" key="1">
    <source>
        <dbReference type="ARBA" id="ARBA00006534"/>
    </source>
</evidence>
<gene>
    <name evidence="5" type="ORF">A2227_07860</name>
</gene>
<proteinExistence type="inferred from homology"/>
<dbReference type="EMBL" id="MFGB01000022">
    <property type="protein sequence ID" value="OGF25284.1"/>
    <property type="molecule type" value="Genomic_DNA"/>
</dbReference>
<comment type="caution">
    <text evidence="5">The sequence shown here is derived from an EMBL/GenBank/DDBJ whole genome shotgun (WGS) entry which is preliminary data.</text>
</comment>
<name>A0A1F5SF32_9BACT</name>
<sequence>MKKSKKIVAIGGGEIGRPGYKIETLKIDQEIIKLAGKKNPKLLFIPTASGDSDGYIEVVKKYFGKKLGCKISVLKLINTDIAFKDIEKLIFSADIIYVGGGNTLKMLKLWRKKGVDKLLISAYSKGIILSGLSAGSVCWFKYGQSDSKKFKDKNAPYITISGLSLVDSLHCPHYDTEMDRQADLKKRIKKIKKVAIALENCSAIEIINDQYKIVTSKPKANAFKIYWHKNKFYKIKLEKNKLFPIETLLKKTTLQF</sequence>
<dbReference type="GO" id="GO:0006508">
    <property type="term" value="P:proteolysis"/>
    <property type="evidence" value="ECO:0007669"/>
    <property type="project" value="UniProtKB-KW"/>
</dbReference>
<comment type="similarity">
    <text evidence="1">Belongs to the peptidase S51 family.</text>
</comment>
<evidence type="ECO:0000313" key="5">
    <source>
        <dbReference type="EMBL" id="OGF25284.1"/>
    </source>
</evidence>
<dbReference type="Pfam" id="PF03575">
    <property type="entry name" value="Peptidase_S51"/>
    <property type="match status" value="1"/>
</dbReference>
<dbReference type="InterPro" id="IPR029062">
    <property type="entry name" value="Class_I_gatase-like"/>
</dbReference>
<dbReference type="SUPFAM" id="SSF52317">
    <property type="entry name" value="Class I glutamine amidotransferase-like"/>
    <property type="match status" value="1"/>
</dbReference>
<dbReference type="Gene3D" id="3.40.50.880">
    <property type="match status" value="1"/>
</dbReference>
<accession>A0A1F5SF32</accession>